<dbReference type="EMBL" id="AGNL01017707">
    <property type="protein sequence ID" value="EJK64045.1"/>
    <property type="molecule type" value="Genomic_DNA"/>
</dbReference>
<keyword evidence="2" id="KW-1185">Reference proteome</keyword>
<feature type="non-terminal residue" evidence="1">
    <location>
        <position position="1"/>
    </location>
</feature>
<dbReference type="OrthoDB" id="119991at2759"/>
<sequence length="455" mass="50733">IKTKYGYDPKDIGTHSWRKGANTKLNCGSTGGPTAAASCIRTGHSMGTNRDLYIMGEAASDQVCGRLIAGLPIHLAEFAVSYVDFVYLDAEASLSGSAPQAEQQQRQAELDVKVDDALDSIFGKERLASNAQIRPLLRYGLASLLYHNERGAYDKLVKDSTLKVLPDFSPLRQSPVFSSPLIRELAQYATISMPWDGKRRYFKEASGLPPHVIMFAYQKQLMQSVESIPEKIEQILDRRQMMANMSVDDLAEHIANGSRFQGMANDIRALRDSIASLTANGLRQARGGQPSASAMPAKLAPDQNYRLLRQYRHASDGKDRRVPPTWRFPSKLPLQTMYQYWHCGNDLSHMPPMKYLDNNDVRFLGKRAGTTLGETRRVMQMIDQRARAEGLAVGDTMTLNQVNSLYHVGERAILEALDDGTPSGRQRNVSRLKVGTVMREIQKKKRLDRLASTGS</sequence>
<proteinExistence type="predicted"/>
<gene>
    <name evidence="1" type="ORF">THAOC_15260</name>
</gene>
<evidence type="ECO:0000313" key="2">
    <source>
        <dbReference type="Proteomes" id="UP000266841"/>
    </source>
</evidence>
<protein>
    <submittedName>
        <fullName evidence="1">Uncharacterized protein</fullName>
    </submittedName>
</protein>
<dbReference type="Proteomes" id="UP000266841">
    <property type="component" value="Unassembled WGS sequence"/>
</dbReference>
<accession>K0SF91</accession>
<evidence type="ECO:0000313" key="1">
    <source>
        <dbReference type="EMBL" id="EJK64045.1"/>
    </source>
</evidence>
<reference evidence="1 2" key="1">
    <citation type="journal article" date="2012" name="Genome Biol.">
        <title>Genome and low-iron response of an oceanic diatom adapted to chronic iron limitation.</title>
        <authorList>
            <person name="Lommer M."/>
            <person name="Specht M."/>
            <person name="Roy A.S."/>
            <person name="Kraemer L."/>
            <person name="Andreson R."/>
            <person name="Gutowska M.A."/>
            <person name="Wolf J."/>
            <person name="Bergner S.V."/>
            <person name="Schilhabel M.B."/>
            <person name="Klostermeier U.C."/>
            <person name="Beiko R.G."/>
            <person name="Rosenstiel P."/>
            <person name="Hippler M."/>
            <person name="Laroche J."/>
        </authorList>
    </citation>
    <scope>NUCLEOTIDE SEQUENCE [LARGE SCALE GENOMIC DNA]</scope>
    <source>
        <strain evidence="1 2">CCMP1005</strain>
    </source>
</reference>
<comment type="caution">
    <text evidence="1">The sequence shown here is derived from an EMBL/GenBank/DDBJ whole genome shotgun (WGS) entry which is preliminary data.</text>
</comment>
<name>K0SF91_THAOC</name>
<dbReference type="AlphaFoldDB" id="K0SF91"/>
<organism evidence="1 2">
    <name type="scientific">Thalassiosira oceanica</name>
    <name type="common">Marine diatom</name>
    <dbReference type="NCBI Taxonomy" id="159749"/>
    <lineage>
        <taxon>Eukaryota</taxon>
        <taxon>Sar</taxon>
        <taxon>Stramenopiles</taxon>
        <taxon>Ochrophyta</taxon>
        <taxon>Bacillariophyta</taxon>
        <taxon>Coscinodiscophyceae</taxon>
        <taxon>Thalassiosirophycidae</taxon>
        <taxon>Thalassiosirales</taxon>
        <taxon>Thalassiosiraceae</taxon>
        <taxon>Thalassiosira</taxon>
    </lineage>
</organism>